<sequence>MFTAPAVPRPIARGVTSRRSNVDTNAHTCGYAGCGKMFARPGDLARHSKQHGIPQHPCDIPGCNRHGARAFYRADKLLDHQRKKHGRGN</sequence>
<accession>A0A2J6T666</accession>
<feature type="region of interest" description="Disordered" evidence="2">
    <location>
        <begin position="1"/>
        <end position="22"/>
    </location>
</feature>
<name>A0A2J6T666_9HELO</name>
<dbReference type="InParanoid" id="A0A2J6T666"/>
<dbReference type="AlphaFoldDB" id="A0A2J6T666"/>
<dbReference type="EMBL" id="KZ613822">
    <property type="protein sequence ID" value="PMD58521.1"/>
    <property type="molecule type" value="Genomic_DNA"/>
</dbReference>
<keyword evidence="1" id="KW-0862">Zinc</keyword>
<dbReference type="SUPFAM" id="SSF57667">
    <property type="entry name" value="beta-beta-alpha zinc fingers"/>
    <property type="match status" value="1"/>
</dbReference>
<dbReference type="RefSeq" id="XP_024735425.1">
    <property type="nucleotide sequence ID" value="XM_024875033.1"/>
</dbReference>
<dbReference type="GO" id="GO:0008270">
    <property type="term" value="F:zinc ion binding"/>
    <property type="evidence" value="ECO:0007669"/>
    <property type="project" value="UniProtKB-KW"/>
</dbReference>
<dbReference type="OrthoDB" id="3465479at2759"/>
<protein>
    <recommendedName>
        <fullName evidence="3">C2H2-type domain-containing protein</fullName>
    </recommendedName>
</protein>
<reference evidence="4 5" key="1">
    <citation type="submission" date="2016-04" db="EMBL/GenBank/DDBJ databases">
        <title>A degradative enzymes factory behind the ericoid mycorrhizal symbiosis.</title>
        <authorList>
            <consortium name="DOE Joint Genome Institute"/>
            <person name="Martino E."/>
            <person name="Morin E."/>
            <person name="Grelet G."/>
            <person name="Kuo A."/>
            <person name="Kohler A."/>
            <person name="Daghino S."/>
            <person name="Barry K."/>
            <person name="Choi C."/>
            <person name="Cichocki N."/>
            <person name="Clum A."/>
            <person name="Copeland A."/>
            <person name="Hainaut M."/>
            <person name="Haridas S."/>
            <person name="Labutti K."/>
            <person name="Lindquist E."/>
            <person name="Lipzen A."/>
            <person name="Khouja H.-R."/>
            <person name="Murat C."/>
            <person name="Ohm R."/>
            <person name="Olson A."/>
            <person name="Spatafora J."/>
            <person name="Veneault-Fourrey C."/>
            <person name="Henrissat B."/>
            <person name="Grigoriev I."/>
            <person name="Martin F."/>
            <person name="Perotto S."/>
        </authorList>
    </citation>
    <scope>NUCLEOTIDE SEQUENCE [LARGE SCALE GENOMIC DNA]</scope>
    <source>
        <strain evidence="4 5">E</strain>
    </source>
</reference>
<evidence type="ECO:0000256" key="1">
    <source>
        <dbReference type="PROSITE-ProRule" id="PRU00042"/>
    </source>
</evidence>
<dbReference type="SMART" id="SM00355">
    <property type="entry name" value="ZnF_C2H2"/>
    <property type="match status" value="2"/>
</dbReference>
<dbReference type="InterPro" id="IPR036236">
    <property type="entry name" value="Znf_C2H2_sf"/>
</dbReference>
<dbReference type="InterPro" id="IPR013087">
    <property type="entry name" value="Znf_C2H2_type"/>
</dbReference>
<gene>
    <name evidence="4" type="ORF">K444DRAFT_531864</name>
</gene>
<evidence type="ECO:0000256" key="2">
    <source>
        <dbReference type="SAM" id="MobiDB-lite"/>
    </source>
</evidence>
<dbReference type="GeneID" id="36583113"/>
<keyword evidence="1" id="KW-0863">Zinc-finger</keyword>
<dbReference type="Pfam" id="PF00096">
    <property type="entry name" value="zf-C2H2"/>
    <property type="match status" value="1"/>
</dbReference>
<dbReference type="Gene3D" id="3.30.160.60">
    <property type="entry name" value="Classic Zinc Finger"/>
    <property type="match status" value="1"/>
</dbReference>
<dbReference type="STRING" id="1095630.A0A2J6T666"/>
<keyword evidence="1" id="KW-0479">Metal-binding</keyword>
<evidence type="ECO:0000259" key="3">
    <source>
        <dbReference type="PROSITE" id="PS50157"/>
    </source>
</evidence>
<dbReference type="Proteomes" id="UP000235371">
    <property type="component" value="Unassembled WGS sequence"/>
</dbReference>
<dbReference type="PROSITE" id="PS50157">
    <property type="entry name" value="ZINC_FINGER_C2H2_2"/>
    <property type="match status" value="1"/>
</dbReference>
<feature type="domain" description="C2H2-type" evidence="3">
    <location>
        <begin position="27"/>
        <end position="51"/>
    </location>
</feature>
<proteinExistence type="predicted"/>
<dbReference type="PROSITE" id="PS00028">
    <property type="entry name" value="ZINC_FINGER_C2H2_1"/>
    <property type="match status" value="1"/>
</dbReference>
<organism evidence="4 5">
    <name type="scientific">Hyaloscypha bicolor E</name>
    <dbReference type="NCBI Taxonomy" id="1095630"/>
    <lineage>
        <taxon>Eukaryota</taxon>
        <taxon>Fungi</taxon>
        <taxon>Dikarya</taxon>
        <taxon>Ascomycota</taxon>
        <taxon>Pezizomycotina</taxon>
        <taxon>Leotiomycetes</taxon>
        <taxon>Helotiales</taxon>
        <taxon>Hyaloscyphaceae</taxon>
        <taxon>Hyaloscypha</taxon>
        <taxon>Hyaloscypha bicolor</taxon>
    </lineage>
</organism>
<evidence type="ECO:0000313" key="5">
    <source>
        <dbReference type="Proteomes" id="UP000235371"/>
    </source>
</evidence>
<keyword evidence="5" id="KW-1185">Reference proteome</keyword>
<evidence type="ECO:0000313" key="4">
    <source>
        <dbReference type="EMBL" id="PMD58521.1"/>
    </source>
</evidence>